<proteinExistence type="predicted"/>
<keyword evidence="2" id="KW-1185">Reference proteome</keyword>
<evidence type="ECO:0000313" key="2">
    <source>
        <dbReference type="Proteomes" id="UP000199126"/>
    </source>
</evidence>
<evidence type="ECO:0000313" key="1">
    <source>
        <dbReference type="EMBL" id="SEP24878.1"/>
    </source>
</evidence>
<protein>
    <submittedName>
        <fullName evidence="1">Uncharacterized protein</fullName>
    </submittedName>
</protein>
<dbReference type="AlphaFoldDB" id="A0A1H8WCM8"/>
<organism evidence="1 2">
    <name type="scientific">Halogranum amylolyticum</name>
    <dbReference type="NCBI Taxonomy" id="660520"/>
    <lineage>
        <taxon>Archaea</taxon>
        <taxon>Methanobacteriati</taxon>
        <taxon>Methanobacteriota</taxon>
        <taxon>Stenosarchaea group</taxon>
        <taxon>Halobacteria</taxon>
        <taxon>Halobacteriales</taxon>
        <taxon>Haloferacaceae</taxon>
    </lineage>
</organism>
<gene>
    <name evidence="1" type="ORF">SAMN04487948_12636</name>
</gene>
<name>A0A1H8WCM8_9EURY</name>
<sequence>MVSENDHLEMQAKMSNLQEATWANTKSAPLDDKAFRQAYSAVVAGLQ</sequence>
<dbReference type="Proteomes" id="UP000199126">
    <property type="component" value="Unassembled WGS sequence"/>
</dbReference>
<dbReference type="EMBL" id="FODV01000026">
    <property type="protein sequence ID" value="SEP24878.1"/>
    <property type="molecule type" value="Genomic_DNA"/>
</dbReference>
<reference evidence="2" key="1">
    <citation type="submission" date="2016-10" db="EMBL/GenBank/DDBJ databases">
        <authorList>
            <person name="Varghese N."/>
            <person name="Submissions S."/>
        </authorList>
    </citation>
    <scope>NUCLEOTIDE SEQUENCE [LARGE SCALE GENOMIC DNA]</scope>
    <source>
        <strain evidence="2">CGMCC 1.10121</strain>
    </source>
</reference>
<accession>A0A1H8WCM8</accession>